<keyword evidence="3" id="KW-0808">Transferase</keyword>
<evidence type="ECO:0000256" key="1">
    <source>
        <dbReference type="ARBA" id="ARBA00022842"/>
    </source>
</evidence>
<evidence type="ECO:0000313" key="3">
    <source>
        <dbReference type="EMBL" id="TXC69729.1"/>
    </source>
</evidence>
<dbReference type="RefSeq" id="WP_147079257.1">
    <property type="nucleotide sequence ID" value="NZ_VOQR01000001.1"/>
</dbReference>
<dbReference type="EMBL" id="VOQR01000001">
    <property type="protein sequence ID" value="TXC69729.1"/>
    <property type="molecule type" value="Genomic_DNA"/>
</dbReference>
<dbReference type="OrthoDB" id="9779263at2"/>
<dbReference type="PANTHER" id="PTHR43777">
    <property type="entry name" value="MOLYBDENUM COFACTOR CYTIDYLYLTRANSFERASE"/>
    <property type="match status" value="1"/>
</dbReference>
<dbReference type="PANTHER" id="PTHR43777:SF1">
    <property type="entry name" value="MOLYBDENUM COFACTOR CYTIDYLYLTRANSFERASE"/>
    <property type="match status" value="1"/>
</dbReference>
<keyword evidence="4" id="KW-1185">Reference proteome</keyword>
<dbReference type="AlphaFoldDB" id="A0A5C6UA83"/>
<dbReference type="Gene3D" id="3.90.550.10">
    <property type="entry name" value="Spore Coat Polysaccharide Biosynthesis Protein SpsA, Chain A"/>
    <property type="match status" value="1"/>
</dbReference>
<name>A0A5C6UA83_9SPHN</name>
<organism evidence="3 4">
    <name type="scientific">Sphingomonas ginsenosidivorax</name>
    <dbReference type="NCBI Taxonomy" id="862135"/>
    <lineage>
        <taxon>Bacteria</taxon>
        <taxon>Pseudomonadati</taxon>
        <taxon>Pseudomonadota</taxon>
        <taxon>Alphaproteobacteria</taxon>
        <taxon>Sphingomonadales</taxon>
        <taxon>Sphingomonadaceae</taxon>
        <taxon>Sphingomonas</taxon>
    </lineage>
</organism>
<proteinExistence type="predicted"/>
<dbReference type="CDD" id="cd04182">
    <property type="entry name" value="GT_2_like_f"/>
    <property type="match status" value="1"/>
</dbReference>
<dbReference type="SUPFAM" id="SSF53448">
    <property type="entry name" value="Nucleotide-diphospho-sugar transferases"/>
    <property type="match status" value="1"/>
</dbReference>
<dbReference type="Pfam" id="PF12804">
    <property type="entry name" value="NTP_transf_3"/>
    <property type="match status" value="1"/>
</dbReference>
<evidence type="ECO:0000313" key="4">
    <source>
        <dbReference type="Proteomes" id="UP000321250"/>
    </source>
</evidence>
<keyword evidence="1" id="KW-0460">Magnesium</keyword>
<accession>A0A5C6UA83</accession>
<feature type="domain" description="MobA-like NTP transferase" evidence="2">
    <location>
        <begin position="10"/>
        <end position="165"/>
    </location>
</feature>
<protein>
    <submittedName>
        <fullName evidence="3">Nucleotidyltransferase family protein</fullName>
    </submittedName>
</protein>
<dbReference type="Proteomes" id="UP000321250">
    <property type="component" value="Unassembled WGS sequence"/>
</dbReference>
<reference evidence="3 4" key="1">
    <citation type="journal article" date="2013" name="Antonie Van Leeuwenhoek">
        <title>Sphingomonas ginsenosidivorax sp. nov., with the ability to transform ginsenosides.</title>
        <authorList>
            <person name="Jin X.F."/>
            <person name="Kim J.K."/>
            <person name="Liu Q.M."/>
            <person name="Kang M.S."/>
            <person name="He D."/>
            <person name="Jin F.X."/>
            <person name="Kim S.C."/>
            <person name="Im W.T."/>
        </authorList>
    </citation>
    <scope>NUCLEOTIDE SEQUENCE [LARGE SCALE GENOMIC DNA]</scope>
    <source>
        <strain evidence="3 4">KHI67</strain>
    </source>
</reference>
<dbReference type="GO" id="GO:0016779">
    <property type="term" value="F:nucleotidyltransferase activity"/>
    <property type="evidence" value="ECO:0007669"/>
    <property type="project" value="UniProtKB-ARBA"/>
</dbReference>
<dbReference type="InterPro" id="IPR025877">
    <property type="entry name" value="MobA-like_NTP_Trfase"/>
</dbReference>
<comment type="caution">
    <text evidence="3">The sequence shown here is derived from an EMBL/GenBank/DDBJ whole genome shotgun (WGS) entry which is preliminary data.</text>
</comment>
<gene>
    <name evidence="3" type="ORF">FSB78_01205</name>
</gene>
<evidence type="ECO:0000259" key="2">
    <source>
        <dbReference type="Pfam" id="PF12804"/>
    </source>
</evidence>
<dbReference type="InterPro" id="IPR029044">
    <property type="entry name" value="Nucleotide-diphossugar_trans"/>
</dbReference>
<sequence length="205" mass="21789">MIAAEDVVLVLLAAGKSERFGIPNKLEADFLGKPIGFHVVTALEGMPFKDRLVVTDGCQLDFASRGYTVVHNDDPDAGMSRSVKLGVRHAQQAGAAAVLIALADMPRLTTAHIYRLLDAADSDDAVVASSDGEKPSPPVVFGRAQFNFLLTLDGDAGARELVKAGRHVVTSPAELIDIDTPEDLAALQALVHDPSTAITRAVRRR</sequence>